<dbReference type="Pfam" id="PF13439">
    <property type="entry name" value="Glyco_transf_4"/>
    <property type="match status" value="1"/>
</dbReference>
<dbReference type="CDD" id="cd03811">
    <property type="entry name" value="GT4_GT28_WabH-like"/>
    <property type="match status" value="1"/>
</dbReference>
<dbReference type="KEGG" id="ccoe:CETAM_09485"/>
<dbReference type="GO" id="GO:0016757">
    <property type="term" value="F:glycosyltransferase activity"/>
    <property type="evidence" value="ECO:0007669"/>
    <property type="project" value="UniProtKB-KW"/>
</dbReference>
<name>A0A6B8W2J8_9CORY</name>
<dbReference type="EMBL" id="CP046453">
    <property type="protein sequence ID" value="QGU05146.1"/>
    <property type="molecule type" value="Genomic_DNA"/>
</dbReference>
<dbReference type="InterPro" id="IPR001296">
    <property type="entry name" value="Glyco_trans_1"/>
</dbReference>
<dbReference type="Pfam" id="PF00534">
    <property type="entry name" value="Glycos_transf_1"/>
    <property type="match status" value="1"/>
</dbReference>
<dbReference type="Gene3D" id="3.40.50.2000">
    <property type="entry name" value="Glycogen Phosphorylase B"/>
    <property type="match status" value="2"/>
</dbReference>
<keyword evidence="2 5" id="KW-0808">Transferase</keyword>
<dbReference type="PANTHER" id="PTHR12526">
    <property type="entry name" value="GLYCOSYLTRANSFERASE"/>
    <property type="match status" value="1"/>
</dbReference>
<keyword evidence="1 5" id="KW-0328">Glycosyltransferase</keyword>
<reference evidence="5 6" key="1">
    <citation type="journal article" date="2021" name="Int. J. Syst. Evol. Microbiol.">
        <title>Classification of three corynebacterial strains isolated from a small paddock in North Rhine-Westphalia: proposal of &lt;i&gt;Corynebacterium kalinowskii&lt;/i&gt; sp. nov., &lt;i&gt;Corynebacterium comes&lt;/i&gt; sp. nov. and &lt;i&gt;Corynebacterium occultum&lt;/i&gt; sp. nov.</title>
        <authorList>
            <person name="Schaffert L."/>
            <person name="Ruwe M."/>
            <person name="Milse J."/>
            <person name="Hanuschka K."/>
            <person name="Ortseifen V."/>
            <person name="Droste J."/>
            <person name="Brandt D."/>
            <person name="Schl L."/>
            <person name="Kutter Y."/>
            <person name="Vinke S."/>
            <person name="Vieh P."/>
            <person name="Jacob L."/>
            <person name="L N.C."/>
            <person name="Schulte-Berndt E."/>
            <person name="Hain C."/>
            <person name="Linder M."/>
            <person name="Schmidt P."/>
            <person name="Wollenschl L."/>
            <person name="Luttermann T."/>
            <person name="Thieme E."/>
            <person name="Hassa J."/>
            <person name="Haak M."/>
            <person name="Wittchen M."/>
            <person name="Mentz A."/>
            <person name="Persicke M."/>
            <person name="Busche T."/>
            <person name="R C."/>
        </authorList>
    </citation>
    <scope>NUCLEOTIDE SEQUENCE [LARGE SCALE GENOMIC DNA]</scope>
    <source>
        <strain evidence="5 6">2019</strain>
    </source>
</reference>
<dbReference type="AlphaFoldDB" id="A0A6B8W2J8"/>
<keyword evidence="6" id="KW-1185">Reference proteome</keyword>
<feature type="domain" description="Glycosyl transferase family 1" evidence="3">
    <location>
        <begin position="162"/>
        <end position="305"/>
    </location>
</feature>
<gene>
    <name evidence="5" type="primary">pglJ</name>
    <name evidence="5" type="ORF">CETAM_09485</name>
</gene>
<proteinExistence type="predicted"/>
<dbReference type="Proteomes" id="UP000425178">
    <property type="component" value="Chromosome"/>
</dbReference>
<evidence type="ECO:0000256" key="2">
    <source>
        <dbReference type="ARBA" id="ARBA00022679"/>
    </source>
</evidence>
<accession>A0A6B8W2J8</accession>
<feature type="domain" description="Glycosyltransferase subfamily 4-like N-terminal" evidence="4">
    <location>
        <begin position="11"/>
        <end position="143"/>
    </location>
</feature>
<evidence type="ECO:0000256" key="1">
    <source>
        <dbReference type="ARBA" id="ARBA00022676"/>
    </source>
</evidence>
<evidence type="ECO:0000313" key="6">
    <source>
        <dbReference type="Proteomes" id="UP000425178"/>
    </source>
</evidence>
<dbReference type="PANTHER" id="PTHR12526:SF630">
    <property type="entry name" value="GLYCOSYLTRANSFERASE"/>
    <property type="match status" value="1"/>
</dbReference>
<dbReference type="SUPFAM" id="SSF53756">
    <property type="entry name" value="UDP-Glycosyltransferase/glycogen phosphorylase"/>
    <property type="match status" value="1"/>
</dbReference>
<evidence type="ECO:0000313" key="5">
    <source>
        <dbReference type="EMBL" id="QGU05146.1"/>
    </source>
</evidence>
<evidence type="ECO:0000259" key="3">
    <source>
        <dbReference type="Pfam" id="PF00534"/>
    </source>
</evidence>
<dbReference type="InterPro" id="IPR028098">
    <property type="entry name" value="Glyco_trans_4-like_N"/>
</dbReference>
<evidence type="ECO:0000259" key="4">
    <source>
        <dbReference type="Pfam" id="PF13439"/>
    </source>
</evidence>
<sequence length="334" mass="37204">MKIDLVTGNAKGSYRESVSNKVNLIDFGVSRLLYSMPFLASYLWKNKPGTVLSALDHANIANALLSRLLTPKTKVIVSVHNSLQAGAPTNKMIPRLVNLLNRWVYAHADQVVSVSQGIRDQLLERYRLDPLRVTTIYNPLDIEFISKLSDAPSGNEWLDHSDLPVVMGIGRLTEQKNFELLIRSFSLVNERLPSRLIVLGEGQERERLERIIKELNLEKDVLMPGFVANPFAWLGKCSVFVLSSKWEGLPGVLLEALACGAQVVSTDCKTGPEEILEGGKWGPLVTIGDQHGLADAIIEILECEEPIDTRIRALDFSKERAVVSYFEIITRGDE</sequence>
<dbReference type="EC" id="2.4.1.291" evidence="5"/>
<protein>
    <submittedName>
        <fullName evidence="5">N-acetylgalactosamine-N, N'-diacetylbacillosaminyl-diphospho-undecaprenol 4-alpha-N-acetylgalactosaminyltransferase</fullName>
        <ecNumber evidence="5">2.4.1.291</ecNumber>
    </submittedName>
</protein>
<organism evidence="5 6">
    <name type="scientific">Corynebacterium comes</name>
    <dbReference type="NCBI Taxonomy" id="2675218"/>
    <lineage>
        <taxon>Bacteria</taxon>
        <taxon>Bacillati</taxon>
        <taxon>Actinomycetota</taxon>
        <taxon>Actinomycetes</taxon>
        <taxon>Mycobacteriales</taxon>
        <taxon>Corynebacteriaceae</taxon>
        <taxon>Corynebacterium</taxon>
    </lineage>
</organism>